<dbReference type="Proteomes" id="UP000516437">
    <property type="component" value="Chromosome 8"/>
</dbReference>
<evidence type="ECO:0000313" key="1">
    <source>
        <dbReference type="EMBL" id="KAB1201763.1"/>
    </source>
</evidence>
<name>A0A6A1UNI3_9ROSI</name>
<dbReference type="OrthoDB" id="1906820at2759"/>
<organism evidence="1 2">
    <name type="scientific">Morella rubra</name>
    <name type="common">Chinese bayberry</name>
    <dbReference type="NCBI Taxonomy" id="262757"/>
    <lineage>
        <taxon>Eukaryota</taxon>
        <taxon>Viridiplantae</taxon>
        <taxon>Streptophyta</taxon>
        <taxon>Embryophyta</taxon>
        <taxon>Tracheophyta</taxon>
        <taxon>Spermatophyta</taxon>
        <taxon>Magnoliopsida</taxon>
        <taxon>eudicotyledons</taxon>
        <taxon>Gunneridae</taxon>
        <taxon>Pentapetalae</taxon>
        <taxon>rosids</taxon>
        <taxon>fabids</taxon>
        <taxon>Fagales</taxon>
        <taxon>Myricaceae</taxon>
        <taxon>Morella</taxon>
    </lineage>
</organism>
<evidence type="ECO:0000313" key="2">
    <source>
        <dbReference type="Proteomes" id="UP000516437"/>
    </source>
</evidence>
<accession>A0A6A1UNI3</accession>
<sequence length="88" mass="10141">MQLLFSILYCKLEMGWFIEVRIVDLNKITTTIKARVVDHLSAWFALEDHSPKIWKPPDQGWLKINTDVAVQNNGSYTELSCRDNSSSL</sequence>
<reference evidence="1 2" key="1">
    <citation type="journal article" date="2019" name="Plant Biotechnol. J.">
        <title>The red bayberry genome and genetic basis of sex determination.</title>
        <authorList>
            <person name="Jia H.M."/>
            <person name="Jia H.J."/>
            <person name="Cai Q.L."/>
            <person name="Wang Y."/>
            <person name="Zhao H.B."/>
            <person name="Yang W.F."/>
            <person name="Wang G.Y."/>
            <person name="Li Y.H."/>
            <person name="Zhan D.L."/>
            <person name="Shen Y.T."/>
            <person name="Niu Q.F."/>
            <person name="Chang L."/>
            <person name="Qiu J."/>
            <person name="Zhao L."/>
            <person name="Xie H.B."/>
            <person name="Fu W.Y."/>
            <person name="Jin J."/>
            <person name="Li X.W."/>
            <person name="Jiao Y."/>
            <person name="Zhou C.C."/>
            <person name="Tu T."/>
            <person name="Chai C.Y."/>
            <person name="Gao J.L."/>
            <person name="Fan L.J."/>
            <person name="van de Weg E."/>
            <person name="Wang J.Y."/>
            <person name="Gao Z.S."/>
        </authorList>
    </citation>
    <scope>NUCLEOTIDE SEQUENCE [LARGE SCALE GENOMIC DNA]</scope>
    <source>
        <tissue evidence="1">Leaves</tissue>
    </source>
</reference>
<proteinExistence type="predicted"/>
<dbReference type="EMBL" id="RXIC02000026">
    <property type="protein sequence ID" value="KAB1201763.1"/>
    <property type="molecule type" value="Genomic_DNA"/>
</dbReference>
<protein>
    <submittedName>
        <fullName evidence="1">Uncharacterized protein</fullName>
    </submittedName>
</protein>
<comment type="caution">
    <text evidence="1">The sequence shown here is derived from an EMBL/GenBank/DDBJ whole genome shotgun (WGS) entry which is preliminary data.</text>
</comment>
<dbReference type="AlphaFoldDB" id="A0A6A1UNI3"/>
<gene>
    <name evidence="1" type="ORF">CJ030_MR8G007404</name>
</gene>
<keyword evidence="2" id="KW-1185">Reference proteome</keyword>